<keyword evidence="5" id="KW-1003">Cell membrane</keyword>
<evidence type="ECO:0000256" key="11">
    <source>
        <dbReference type="ARBA" id="ARBA00023136"/>
    </source>
</evidence>
<dbReference type="OrthoDB" id="9781411at2"/>
<dbReference type="Pfam" id="PF00999">
    <property type="entry name" value="Na_H_Exchanger"/>
    <property type="match status" value="1"/>
</dbReference>
<evidence type="ECO:0000256" key="5">
    <source>
        <dbReference type="ARBA" id="ARBA00022475"/>
    </source>
</evidence>
<dbReference type="Gene3D" id="3.40.50.720">
    <property type="entry name" value="NAD(P)-binding Rossmann-like Domain"/>
    <property type="match status" value="1"/>
</dbReference>
<comment type="similarity">
    <text evidence="2">Belongs to the monovalent cation:proton antiporter 2 (CPA2) transporter (TC 2.A.37) family.</text>
</comment>
<dbReference type="InterPro" id="IPR004771">
    <property type="entry name" value="K/H_exchanger"/>
</dbReference>
<dbReference type="FunFam" id="3.40.50.720:FF:000036">
    <property type="entry name" value="Glutathione-regulated potassium-efflux system protein KefB"/>
    <property type="match status" value="1"/>
</dbReference>
<feature type="transmembrane region" description="Helical" evidence="12">
    <location>
        <begin position="6"/>
        <end position="25"/>
    </location>
</feature>
<dbReference type="RefSeq" id="WP_135276987.1">
    <property type="nucleotide sequence ID" value="NZ_PQVH01000008.1"/>
</dbReference>
<evidence type="ECO:0000256" key="6">
    <source>
        <dbReference type="ARBA" id="ARBA00022538"/>
    </source>
</evidence>
<feature type="transmembrane region" description="Helical" evidence="12">
    <location>
        <begin position="214"/>
        <end position="232"/>
    </location>
</feature>
<feature type="transmembrane region" description="Helical" evidence="12">
    <location>
        <begin position="148"/>
        <end position="171"/>
    </location>
</feature>
<evidence type="ECO:0000259" key="13">
    <source>
        <dbReference type="PROSITE" id="PS51201"/>
    </source>
</evidence>
<dbReference type="AlphaFoldDB" id="A0A4Y9VRJ6"/>
<dbReference type="InterPro" id="IPR006153">
    <property type="entry name" value="Cation/H_exchanger_TM"/>
</dbReference>
<dbReference type="PANTHER" id="PTHR46157:SF4">
    <property type="entry name" value="K(+) EFFLUX ANTIPORTER 3, CHLOROPLASTIC"/>
    <property type="match status" value="1"/>
</dbReference>
<keyword evidence="4" id="KW-0050">Antiport</keyword>
<dbReference type="GO" id="GO:1902600">
    <property type="term" value="P:proton transmembrane transport"/>
    <property type="evidence" value="ECO:0007669"/>
    <property type="project" value="InterPro"/>
</dbReference>
<evidence type="ECO:0000256" key="8">
    <source>
        <dbReference type="ARBA" id="ARBA00022958"/>
    </source>
</evidence>
<feature type="transmembrane region" description="Helical" evidence="12">
    <location>
        <begin position="358"/>
        <end position="377"/>
    </location>
</feature>
<keyword evidence="10" id="KW-0406">Ion transport</keyword>
<proteinExistence type="inferred from homology"/>
<dbReference type="GO" id="GO:0012505">
    <property type="term" value="C:endomembrane system"/>
    <property type="evidence" value="ECO:0007669"/>
    <property type="project" value="UniProtKB-SubCell"/>
</dbReference>
<dbReference type="NCBIfam" id="TIGR00932">
    <property type="entry name" value="2a37"/>
    <property type="match status" value="1"/>
</dbReference>
<feature type="transmembrane region" description="Helical" evidence="12">
    <location>
        <begin position="324"/>
        <end position="346"/>
    </location>
</feature>
<comment type="caution">
    <text evidence="14">The sequence shown here is derived from an EMBL/GenBank/DDBJ whole genome shotgun (WGS) entry which is preliminary data.</text>
</comment>
<reference evidence="14 15" key="1">
    <citation type="submission" date="2018-02" db="EMBL/GenBank/DDBJ databases">
        <title>A novel lanthanide dependent methylotroph, Methylotenera sp. La3113.</title>
        <authorList>
            <person name="Lv H."/>
            <person name="Tani A."/>
        </authorList>
    </citation>
    <scope>NUCLEOTIDE SEQUENCE [LARGE SCALE GENOMIC DNA]</scope>
    <source>
        <strain evidence="14 15">La3113</strain>
    </source>
</reference>
<sequence length="592" mass="64226">MGTSNFLIQTMIYLSSAILLVPIFKRLGLGSVLGYLIAGILIGPYALKLIPDPEHVLHFAEFGVVLMLFLIGLELESQKVWELRKILFGLGGLQVLGTLGLVAVVAHMMHFSWPVAIVIGMGVAMSSTAIGLTALAEKKQLSTPGGQASFATLLFQDLSVIPLFMVLAFIAPDSGQSSFDVWAVAKALAVIAAIIVASRTLLRPIMRIVAQTEIREIFVAFSLLLVIGVSLAMQSVGLSMALGTFLAGVLLADSEYRYELRLDIEPVKGLLLGLFFIAVGMSVDLSLLANSPVMIFGLALLVVMVKIAILLGLAYLFKYSLRDGLLYGAALSQIGEFAFVIFGIAFTQNTIPRETYNVLNAIVAVSMLITPILLLLYDRFLTLQCGERPKDSIDENNSVIIAGFGRFGQIVGRVLLAKGIAATLIDNDPNQVDLMRKFKWRCYYGDASRLDLLEEAGIATAKLLVISVNDPVAALHIGKLVKERWPQLAVVTRARSRTDAFDLLDVGLDPIRETFYSSLVAAKQALLALGETPTSAAKIIKHFERHDIEQLEAARNVKHDMNALLSMSEKGRQDLKDLLALELDEAGKPSGS</sequence>
<feature type="transmembrane region" description="Helical" evidence="12">
    <location>
        <begin position="270"/>
        <end position="289"/>
    </location>
</feature>
<dbReference type="InterPro" id="IPR036291">
    <property type="entry name" value="NAD(P)-bd_dom_sf"/>
</dbReference>
<dbReference type="Gene3D" id="1.20.1530.20">
    <property type="match status" value="1"/>
</dbReference>
<dbReference type="PRINTS" id="PR00335">
    <property type="entry name" value="KUPTAKETRKA"/>
</dbReference>
<protein>
    <submittedName>
        <fullName evidence="14">Glutathione-regulated potassium-efflux system protein KefC</fullName>
    </submittedName>
</protein>
<keyword evidence="15" id="KW-1185">Reference proteome</keyword>
<evidence type="ECO:0000256" key="12">
    <source>
        <dbReference type="SAM" id="Phobius"/>
    </source>
</evidence>
<keyword evidence="8" id="KW-0630">Potassium</keyword>
<keyword evidence="6" id="KW-0633">Potassium transport</keyword>
<dbReference type="GO" id="GO:0005886">
    <property type="term" value="C:plasma membrane"/>
    <property type="evidence" value="ECO:0007669"/>
    <property type="project" value="InterPro"/>
</dbReference>
<dbReference type="PANTHER" id="PTHR46157">
    <property type="entry name" value="K(+) EFFLUX ANTIPORTER 3, CHLOROPLASTIC"/>
    <property type="match status" value="1"/>
</dbReference>
<evidence type="ECO:0000256" key="7">
    <source>
        <dbReference type="ARBA" id="ARBA00022692"/>
    </source>
</evidence>
<feature type="transmembrane region" description="Helical" evidence="12">
    <location>
        <begin position="56"/>
        <end position="75"/>
    </location>
</feature>
<evidence type="ECO:0000256" key="2">
    <source>
        <dbReference type="ARBA" id="ARBA00005551"/>
    </source>
</evidence>
<accession>A0A4Y9VRJ6</accession>
<dbReference type="InterPro" id="IPR006036">
    <property type="entry name" value="K_uptake_TrkA"/>
</dbReference>
<feature type="transmembrane region" description="Helical" evidence="12">
    <location>
        <begin position="183"/>
        <end position="202"/>
    </location>
</feature>
<feature type="transmembrane region" description="Helical" evidence="12">
    <location>
        <begin position="115"/>
        <end position="136"/>
    </location>
</feature>
<dbReference type="InterPro" id="IPR003148">
    <property type="entry name" value="RCK_N"/>
</dbReference>
<feature type="domain" description="RCK N-terminal" evidence="13">
    <location>
        <begin position="396"/>
        <end position="514"/>
    </location>
</feature>
<dbReference type="Pfam" id="PF02254">
    <property type="entry name" value="TrkA_N"/>
    <property type="match status" value="1"/>
</dbReference>
<comment type="subcellular location">
    <subcellularLocation>
        <location evidence="1">Endomembrane system</location>
        <topology evidence="1">Multi-pass membrane protein</topology>
    </subcellularLocation>
</comment>
<keyword evidence="11 12" id="KW-0472">Membrane</keyword>
<keyword evidence="9 12" id="KW-1133">Transmembrane helix</keyword>
<name>A0A4Y9VRJ6_9PROT</name>
<evidence type="ECO:0000256" key="9">
    <source>
        <dbReference type="ARBA" id="ARBA00022989"/>
    </source>
</evidence>
<dbReference type="GO" id="GO:0015297">
    <property type="term" value="F:antiporter activity"/>
    <property type="evidence" value="ECO:0007669"/>
    <property type="project" value="UniProtKB-KW"/>
</dbReference>
<keyword evidence="7 12" id="KW-0812">Transmembrane</keyword>
<evidence type="ECO:0000256" key="3">
    <source>
        <dbReference type="ARBA" id="ARBA00022448"/>
    </source>
</evidence>
<dbReference type="GO" id="GO:0015079">
    <property type="term" value="F:potassium ion transmembrane transporter activity"/>
    <property type="evidence" value="ECO:0007669"/>
    <property type="project" value="InterPro"/>
</dbReference>
<evidence type="ECO:0000256" key="4">
    <source>
        <dbReference type="ARBA" id="ARBA00022449"/>
    </source>
</evidence>
<organism evidence="14 15">
    <name type="scientific">Methylotenera oryzisoli</name>
    <dbReference type="NCBI Taxonomy" id="2080758"/>
    <lineage>
        <taxon>Bacteria</taxon>
        <taxon>Pseudomonadati</taxon>
        <taxon>Pseudomonadota</taxon>
        <taxon>Betaproteobacteria</taxon>
        <taxon>Nitrosomonadales</taxon>
        <taxon>Methylophilaceae</taxon>
        <taxon>Methylotenera</taxon>
    </lineage>
</organism>
<dbReference type="SUPFAM" id="SSF51735">
    <property type="entry name" value="NAD(P)-binding Rossmann-fold domains"/>
    <property type="match status" value="1"/>
</dbReference>
<dbReference type="EMBL" id="PQVH01000008">
    <property type="protein sequence ID" value="TFW71440.1"/>
    <property type="molecule type" value="Genomic_DNA"/>
</dbReference>
<evidence type="ECO:0000313" key="14">
    <source>
        <dbReference type="EMBL" id="TFW71440.1"/>
    </source>
</evidence>
<dbReference type="PROSITE" id="PS51201">
    <property type="entry name" value="RCK_N"/>
    <property type="match status" value="1"/>
</dbReference>
<feature type="transmembrane region" description="Helical" evidence="12">
    <location>
        <begin position="32"/>
        <end position="50"/>
    </location>
</feature>
<dbReference type="InterPro" id="IPR038770">
    <property type="entry name" value="Na+/solute_symporter_sf"/>
</dbReference>
<gene>
    <name evidence="14" type="ORF">C3Y98_04875</name>
</gene>
<evidence type="ECO:0000313" key="15">
    <source>
        <dbReference type="Proteomes" id="UP000297706"/>
    </source>
</evidence>
<dbReference type="Proteomes" id="UP000297706">
    <property type="component" value="Unassembled WGS sequence"/>
</dbReference>
<keyword evidence="3" id="KW-0813">Transport</keyword>
<evidence type="ECO:0000256" key="10">
    <source>
        <dbReference type="ARBA" id="ARBA00023065"/>
    </source>
</evidence>
<feature type="transmembrane region" description="Helical" evidence="12">
    <location>
        <begin position="87"/>
        <end position="109"/>
    </location>
</feature>
<feature type="transmembrane region" description="Helical" evidence="12">
    <location>
        <begin position="295"/>
        <end position="317"/>
    </location>
</feature>
<evidence type="ECO:0000256" key="1">
    <source>
        <dbReference type="ARBA" id="ARBA00004127"/>
    </source>
</evidence>